<dbReference type="PROSITE" id="PS51194">
    <property type="entry name" value="HELICASE_CTER"/>
    <property type="match status" value="1"/>
</dbReference>
<dbReference type="Pfam" id="PF04851">
    <property type="entry name" value="ResIII"/>
    <property type="match status" value="1"/>
</dbReference>
<dbReference type="GO" id="GO:0003677">
    <property type="term" value="F:DNA binding"/>
    <property type="evidence" value="ECO:0007669"/>
    <property type="project" value="UniProtKB-KW"/>
</dbReference>
<dbReference type="InterPro" id="IPR001650">
    <property type="entry name" value="Helicase_C-like"/>
</dbReference>
<dbReference type="InterPro" id="IPR014001">
    <property type="entry name" value="Helicase_ATP-bd"/>
</dbReference>
<feature type="domain" description="Helicase C-terminal" evidence="5">
    <location>
        <begin position="357"/>
        <end position="498"/>
    </location>
</feature>
<keyword evidence="2" id="KW-0067">ATP-binding</keyword>
<dbReference type="PROSITE" id="PS51192">
    <property type="entry name" value="HELICASE_ATP_BIND_1"/>
    <property type="match status" value="1"/>
</dbReference>
<dbReference type="GO" id="GO:0006270">
    <property type="term" value="P:DNA replication initiation"/>
    <property type="evidence" value="ECO:0007669"/>
    <property type="project" value="TreeGrafter"/>
</dbReference>
<dbReference type="PANTHER" id="PTHR30580">
    <property type="entry name" value="PRIMOSOMAL PROTEIN N"/>
    <property type="match status" value="1"/>
</dbReference>
<keyword evidence="7" id="KW-1185">Reference proteome</keyword>
<dbReference type="AlphaFoldDB" id="A0A160IQR8"/>
<proteinExistence type="predicted"/>
<accession>A0A160IQR8</accession>
<keyword evidence="3" id="KW-0238">DNA-binding</keyword>
<evidence type="ECO:0000259" key="4">
    <source>
        <dbReference type="PROSITE" id="PS51192"/>
    </source>
</evidence>
<dbReference type="Proteomes" id="UP000076623">
    <property type="component" value="Chromosome"/>
</dbReference>
<organism evidence="6 7">
    <name type="scientific">Fictibacillus phosphorivorans</name>
    <dbReference type="NCBI Taxonomy" id="1221500"/>
    <lineage>
        <taxon>Bacteria</taxon>
        <taxon>Bacillati</taxon>
        <taxon>Bacillota</taxon>
        <taxon>Bacilli</taxon>
        <taxon>Bacillales</taxon>
        <taxon>Fictibacillaceae</taxon>
        <taxon>Fictibacillus</taxon>
    </lineage>
</organism>
<dbReference type="GO" id="GO:0043138">
    <property type="term" value="F:3'-5' DNA helicase activity"/>
    <property type="evidence" value="ECO:0007669"/>
    <property type="project" value="TreeGrafter"/>
</dbReference>
<feature type="domain" description="Helicase ATP-binding" evidence="4">
    <location>
        <begin position="172"/>
        <end position="324"/>
    </location>
</feature>
<dbReference type="KEGG" id="fpn:ABE65_018105"/>
<dbReference type="SUPFAM" id="SSF52540">
    <property type="entry name" value="P-loop containing nucleoside triphosphate hydrolases"/>
    <property type="match status" value="1"/>
</dbReference>
<dbReference type="SMART" id="SM00487">
    <property type="entry name" value="DEXDc"/>
    <property type="match status" value="1"/>
</dbReference>
<dbReference type="SMART" id="SM00490">
    <property type="entry name" value="HELICc"/>
    <property type="match status" value="1"/>
</dbReference>
<dbReference type="InterPro" id="IPR027417">
    <property type="entry name" value="P-loop_NTPase"/>
</dbReference>
<dbReference type="PANTHER" id="PTHR30580:SF1">
    <property type="entry name" value="COMF OPERON PROTEIN 1"/>
    <property type="match status" value="1"/>
</dbReference>
<evidence type="ECO:0008006" key="8">
    <source>
        <dbReference type="Google" id="ProtNLM"/>
    </source>
</evidence>
<evidence type="ECO:0000313" key="7">
    <source>
        <dbReference type="Proteomes" id="UP000076623"/>
    </source>
</evidence>
<keyword evidence="1" id="KW-0547">Nucleotide-binding</keyword>
<reference evidence="6 7" key="1">
    <citation type="submission" date="2016-04" db="EMBL/GenBank/DDBJ databases">
        <title>Complete genome sequence of Fictibacillus phosphorivorans G25-29, a strain toxic to nematodes.</title>
        <authorList>
            <person name="Zheng Z."/>
        </authorList>
    </citation>
    <scope>NUCLEOTIDE SEQUENCE [LARGE SCALE GENOMIC DNA]</scope>
    <source>
        <strain evidence="6 7">G25-29</strain>
    </source>
</reference>
<gene>
    <name evidence="6" type="ORF">ABE65_018105</name>
</gene>
<protein>
    <recommendedName>
        <fullName evidence="8">DEAD/DEAH box helicase</fullName>
    </recommendedName>
</protein>
<evidence type="ECO:0000256" key="3">
    <source>
        <dbReference type="ARBA" id="ARBA00023125"/>
    </source>
</evidence>
<sequence length="498" mass="56103">MRFVSLFLNNRLTIAPETLVNDSSLEAVSFSEFSVVEQPPLNPTFQYDEKLQQILYGKKLLFDEISFTVDQIQKHYENGYVKYSTGISKTSNGYLCSRCGNEKIRLFAVFSCFRCKNDNCVYCRNCIMMGRVSECTPLISWSGPEVRWPDENNLFWNGELSIGQQLASQKFADNIGSDGELLIWAVCGAGKTEVLFKGIEKALNLGLRVCIATPRTDVVLELAPRLKAVFPNTKVASYYGGSEERETPAQLVISTTHQLYRFKQAFNVMIVDEVDAFPYSYDKTLQHAVSLAVTPKHFLLYLSATPSRTMKKATQKGTLQCGKILKRFHGFPLPVPKMVWGGEWKKRLERGKLPAPFLKWLKAQVESGRRAMIFVSSVSVLEKLTELIKKEIDLPVDSVHAEDPLRKEKVSQFRNEDIQLLVTTTILERGVTVPYLDVAVFGADHDVFTESALVQIAGRAGRSKDDHDGEVLLFHYGKSLSMIQAINHIKSMNKEAGI</sequence>
<name>A0A160IQR8_9BACL</name>
<evidence type="ECO:0000256" key="1">
    <source>
        <dbReference type="ARBA" id="ARBA00022741"/>
    </source>
</evidence>
<dbReference type="RefSeq" id="WP_066398024.1">
    <property type="nucleotide sequence ID" value="NZ_CP015378.1"/>
</dbReference>
<dbReference type="Pfam" id="PF00271">
    <property type="entry name" value="Helicase_C"/>
    <property type="match status" value="1"/>
</dbReference>
<dbReference type="InterPro" id="IPR006935">
    <property type="entry name" value="Helicase/UvrB_N"/>
</dbReference>
<dbReference type="Gene3D" id="3.40.50.300">
    <property type="entry name" value="P-loop containing nucleotide triphosphate hydrolases"/>
    <property type="match status" value="2"/>
</dbReference>
<dbReference type="GO" id="GO:0006310">
    <property type="term" value="P:DNA recombination"/>
    <property type="evidence" value="ECO:0007669"/>
    <property type="project" value="TreeGrafter"/>
</dbReference>
<dbReference type="GO" id="GO:0005524">
    <property type="term" value="F:ATP binding"/>
    <property type="evidence" value="ECO:0007669"/>
    <property type="project" value="UniProtKB-KW"/>
</dbReference>
<evidence type="ECO:0000313" key="6">
    <source>
        <dbReference type="EMBL" id="ANC78606.1"/>
    </source>
</evidence>
<dbReference type="GO" id="GO:0016787">
    <property type="term" value="F:hydrolase activity"/>
    <property type="evidence" value="ECO:0007669"/>
    <property type="project" value="InterPro"/>
</dbReference>
<dbReference type="GO" id="GO:0006302">
    <property type="term" value="P:double-strand break repair"/>
    <property type="evidence" value="ECO:0007669"/>
    <property type="project" value="TreeGrafter"/>
</dbReference>
<evidence type="ECO:0000256" key="2">
    <source>
        <dbReference type="ARBA" id="ARBA00022840"/>
    </source>
</evidence>
<dbReference type="EMBL" id="CP015378">
    <property type="protein sequence ID" value="ANC78606.1"/>
    <property type="molecule type" value="Genomic_DNA"/>
</dbReference>
<evidence type="ECO:0000259" key="5">
    <source>
        <dbReference type="PROSITE" id="PS51194"/>
    </source>
</evidence>
<dbReference type="STRING" id="1221500.ABE65_018105"/>